<name>A0A7S1H6D3_HEMAN</name>
<dbReference type="AlphaFoldDB" id="A0A7S1H6D3"/>
<evidence type="ECO:0000256" key="1">
    <source>
        <dbReference type="SAM" id="MobiDB-lite"/>
    </source>
</evidence>
<evidence type="ECO:0000256" key="2">
    <source>
        <dbReference type="SAM" id="Phobius"/>
    </source>
</evidence>
<gene>
    <name evidence="3" type="ORF">HAND00432_LOCUS20717</name>
</gene>
<feature type="transmembrane region" description="Helical" evidence="2">
    <location>
        <begin position="87"/>
        <end position="107"/>
    </location>
</feature>
<evidence type="ECO:0000313" key="3">
    <source>
        <dbReference type="EMBL" id="CAD8969719.1"/>
    </source>
</evidence>
<protein>
    <submittedName>
        <fullName evidence="3">Uncharacterized protein</fullName>
    </submittedName>
</protein>
<dbReference type="EMBL" id="HBFX01034390">
    <property type="protein sequence ID" value="CAD8969719.1"/>
    <property type="molecule type" value="Transcribed_RNA"/>
</dbReference>
<keyword evidence="2" id="KW-0812">Transmembrane</keyword>
<feature type="compositionally biased region" description="Basic and acidic residues" evidence="1">
    <location>
        <begin position="20"/>
        <end position="35"/>
    </location>
</feature>
<feature type="transmembrane region" description="Helical" evidence="2">
    <location>
        <begin position="55"/>
        <end position="75"/>
    </location>
</feature>
<accession>A0A7S1H6D3</accession>
<organism evidence="3">
    <name type="scientific">Hemiselmis andersenii</name>
    <name type="common">Cryptophyte alga</name>
    <dbReference type="NCBI Taxonomy" id="464988"/>
    <lineage>
        <taxon>Eukaryota</taxon>
        <taxon>Cryptophyceae</taxon>
        <taxon>Cryptomonadales</taxon>
        <taxon>Hemiselmidaceae</taxon>
        <taxon>Hemiselmis</taxon>
    </lineage>
</organism>
<feature type="region of interest" description="Disordered" evidence="1">
    <location>
        <begin position="1"/>
        <end position="38"/>
    </location>
</feature>
<proteinExistence type="predicted"/>
<keyword evidence="2" id="KW-1133">Transmembrane helix</keyword>
<reference evidence="3" key="1">
    <citation type="submission" date="2021-01" db="EMBL/GenBank/DDBJ databases">
        <authorList>
            <person name="Corre E."/>
            <person name="Pelletier E."/>
            <person name="Niang G."/>
            <person name="Scheremetjew M."/>
            <person name="Finn R."/>
            <person name="Kale V."/>
            <person name="Holt S."/>
            <person name="Cochrane G."/>
            <person name="Meng A."/>
            <person name="Brown T."/>
            <person name="Cohen L."/>
        </authorList>
    </citation>
    <scope>NUCLEOTIDE SEQUENCE</scope>
    <source>
        <strain evidence="3">CCMP644</strain>
    </source>
</reference>
<sequence length="166" mass="19085">MNRVRNGGRGGSSMRAVRVSAREAAEREKKRAMSERKRKHRGMAMSIVSDEWQSILGYSLYVMLWMILIISYILARTHNARLHKTNIWWKVLWWDVGLLVPSSFLAYDPLIISRTVQSVRETLRCDTLEALVLVGHPRNACVCWRTRSRPAARVVAQSLGHVRPGF</sequence>
<keyword evidence="2" id="KW-0472">Membrane</keyword>